<feature type="region of interest" description="Disordered" evidence="1">
    <location>
        <begin position="1"/>
        <end position="48"/>
    </location>
</feature>
<organism evidence="2 3">
    <name type="scientific">Buddleja alternifolia</name>
    <dbReference type="NCBI Taxonomy" id="168488"/>
    <lineage>
        <taxon>Eukaryota</taxon>
        <taxon>Viridiplantae</taxon>
        <taxon>Streptophyta</taxon>
        <taxon>Embryophyta</taxon>
        <taxon>Tracheophyta</taxon>
        <taxon>Spermatophyta</taxon>
        <taxon>Magnoliopsida</taxon>
        <taxon>eudicotyledons</taxon>
        <taxon>Gunneridae</taxon>
        <taxon>Pentapetalae</taxon>
        <taxon>asterids</taxon>
        <taxon>lamiids</taxon>
        <taxon>Lamiales</taxon>
        <taxon>Scrophulariaceae</taxon>
        <taxon>Buddlejeae</taxon>
        <taxon>Buddleja</taxon>
    </lineage>
</organism>
<reference evidence="2" key="1">
    <citation type="submission" date="2019-10" db="EMBL/GenBank/DDBJ databases">
        <authorList>
            <person name="Zhang R."/>
            <person name="Pan Y."/>
            <person name="Wang J."/>
            <person name="Ma R."/>
            <person name="Yu S."/>
        </authorList>
    </citation>
    <scope>NUCLEOTIDE SEQUENCE</scope>
    <source>
        <strain evidence="2">LA-IB0</strain>
        <tissue evidence="2">Leaf</tissue>
    </source>
</reference>
<dbReference type="Proteomes" id="UP000826271">
    <property type="component" value="Unassembled WGS sequence"/>
</dbReference>
<feature type="compositionally biased region" description="Low complexity" evidence="1">
    <location>
        <begin position="16"/>
        <end position="40"/>
    </location>
</feature>
<name>A0AAV6YDK7_9LAMI</name>
<protein>
    <submittedName>
        <fullName evidence="2">Uncharacterized protein</fullName>
    </submittedName>
</protein>
<comment type="caution">
    <text evidence="2">The sequence shown here is derived from an EMBL/GenBank/DDBJ whole genome shotgun (WGS) entry which is preliminary data.</text>
</comment>
<dbReference type="AlphaFoldDB" id="A0AAV6YDK7"/>
<evidence type="ECO:0000313" key="2">
    <source>
        <dbReference type="EMBL" id="KAG8390844.1"/>
    </source>
</evidence>
<dbReference type="EMBL" id="WHWC01000001">
    <property type="protein sequence ID" value="KAG8390844.1"/>
    <property type="molecule type" value="Genomic_DNA"/>
</dbReference>
<proteinExistence type="predicted"/>
<accession>A0AAV6YDK7</accession>
<evidence type="ECO:0000256" key="1">
    <source>
        <dbReference type="SAM" id="MobiDB-lite"/>
    </source>
</evidence>
<evidence type="ECO:0000313" key="3">
    <source>
        <dbReference type="Proteomes" id="UP000826271"/>
    </source>
</evidence>
<gene>
    <name evidence="2" type="ORF">BUALT_Bualt01G0125700</name>
</gene>
<sequence>MLATVTTPPPVAENFGSSPTNSSGSSSSSQSTHHSPPQRSRLGIGKSVLPSSSKLGGYTTFKLKIQKKRYIDLCRYPIILSKFVDFDALNALHIHDEFVALVDGIGWSGYFHVKLPAFIKLTREFYTMFKFNKPKDLTLSSLCVVQFRLMGKEFSYSIT</sequence>
<keyword evidence="3" id="KW-1185">Reference proteome</keyword>